<dbReference type="Gene3D" id="1.20.1280.50">
    <property type="match status" value="1"/>
</dbReference>
<evidence type="ECO:0000313" key="4">
    <source>
        <dbReference type="Proteomes" id="UP001459277"/>
    </source>
</evidence>
<dbReference type="InterPro" id="IPR036047">
    <property type="entry name" value="F-box-like_dom_sf"/>
</dbReference>
<organism evidence="3 4">
    <name type="scientific">Lithocarpus litseifolius</name>
    <dbReference type="NCBI Taxonomy" id="425828"/>
    <lineage>
        <taxon>Eukaryota</taxon>
        <taxon>Viridiplantae</taxon>
        <taxon>Streptophyta</taxon>
        <taxon>Embryophyta</taxon>
        <taxon>Tracheophyta</taxon>
        <taxon>Spermatophyta</taxon>
        <taxon>Magnoliopsida</taxon>
        <taxon>eudicotyledons</taxon>
        <taxon>Gunneridae</taxon>
        <taxon>Pentapetalae</taxon>
        <taxon>rosids</taxon>
        <taxon>fabids</taxon>
        <taxon>Fagales</taxon>
        <taxon>Fagaceae</taxon>
        <taxon>Lithocarpus</taxon>
    </lineage>
</organism>
<evidence type="ECO:0000256" key="1">
    <source>
        <dbReference type="SAM" id="MobiDB-lite"/>
    </source>
</evidence>
<keyword evidence="4" id="KW-1185">Reference proteome</keyword>
<comment type="caution">
    <text evidence="3">The sequence shown here is derived from an EMBL/GenBank/DDBJ whole genome shotgun (WGS) entry which is preliminary data.</text>
</comment>
<dbReference type="PANTHER" id="PTHR31672:SF13">
    <property type="entry name" value="F-BOX PROTEIN CPR30-LIKE"/>
    <property type="match status" value="1"/>
</dbReference>
<dbReference type="EMBL" id="JAZDWU010000009">
    <property type="protein sequence ID" value="KAK9990988.1"/>
    <property type="molecule type" value="Genomic_DNA"/>
</dbReference>
<sequence>MKFFFQYFTNHRSRRIRKSTKRRRIRGARRRESTPIPTPTPPISQITKKPPSSSTPCTTIMDLPGHTLINILSRLPFNSIFVSRCVCTTWRCLISDPLFTYFYLSRPQQPLELFLRSNSLSHVTTTLHWVDTHSILNNSPPFHPNYHHQTQLNTKLYLPLAHSDTEGSGSSSSFMDHDFSIVNSCNGILLLSKSMHNNPHIVCNPITGEFIIVPKSVDENSLWGFVVPGFGHCRKSNKYKVVRLVFRLENIFQRMTEVYTLGTASWRSIGPAPFDLDLLLFATYLNGVIHWLRVSDNEKGSIFIVGFDFEEERFNEFPLPPHFGEKHKEKENLHHLNMGALGDCLSVCDCAFVDHMDIWMMKEYGDPTSWTKDYVISTHFGGLYRPIMLLENGDLLMMYGKRELCAYNPIERHFRFLVIHGVQSVFEAITHVPSFIPLKDAVGGDHLNVQNVKASCSDHGFLGGPETLYLVEQGEPRNESQLPFFWVDGGEE</sequence>
<dbReference type="PANTHER" id="PTHR31672">
    <property type="entry name" value="BNACNNG10540D PROTEIN"/>
    <property type="match status" value="1"/>
</dbReference>
<gene>
    <name evidence="3" type="ORF">SO802_025973</name>
</gene>
<dbReference type="AlphaFoldDB" id="A0AAW2BZW2"/>
<dbReference type="InterPro" id="IPR001810">
    <property type="entry name" value="F-box_dom"/>
</dbReference>
<dbReference type="InterPro" id="IPR006527">
    <property type="entry name" value="F-box-assoc_dom_typ1"/>
</dbReference>
<dbReference type="Pfam" id="PF07734">
    <property type="entry name" value="FBA_1"/>
    <property type="match status" value="1"/>
</dbReference>
<accession>A0AAW2BZW2</accession>
<feature type="compositionally biased region" description="Basic residues" evidence="1">
    <location>
        <begin position="16"/>
        <end position="29"/>
    </location>
</feature>
<evidence type="ECO:0000313" key="3">
    <source>
        <dbReference type="EMBL" id="KAK9990988.1"/>
    </source>
</evidence>
<feature type="domain" description="F-box" evidence="2">
    <location>
        <begin position="57"/>
        <end position="106"/>
    </location>
</feature>
<protein>
    <recommendedName>
        <fullName evidence="2">F-box domain-containing protein</fullName>
    </recommendedName>
</protein>
<proteinExistence type="predicted"/>
<evidence type="ECO:0000259" key="2">
    <source>
        <dbReference type="PROSITE" id="PS50181"/>
    </source>
</evidence>
<dbReference type="InterPro" id="IPR017451">
    <property type="entry name" value="F-box-assoc_interact_dom"/>
</dbReference>
<feature type="region of interest" description="Disordered" evidence="1">
    <location>
        <begin position="16"/>
        <end position="54"/>
    </location>
</feature>
<dbReference type="Proteomes" id="UP001459277">
    <property type="component" value="Unassembled WGS sequence"/>
</dbReference>
<dbReference type="Pfam" id="PF00646">
    <property type="entry name" value="F-box"/>
    <property type="match status" value="1"/>
</dbReference>
<dbReference type="InterPro" id="IPR050796">
    <property type="entry name" value="SCF_F-box_component"/>
</dbReference>
<dbReference type="NCBIfam" id="TIGR01640">
    <property type="entry name" value="F_box_assoc_1"/>
    <property type="match status" value="1"/>
</dbReference>
<dbReference type="SMART" id="SM00256">
    <property type="entry name" value="FBOX"/>
    <property type="match status" value="1"/>
</dbReference>
<name>A0AAW2BZW2_9ROSI</name>
<feature type="compositionally biased region" description="Low complexity" evidence="1">
    <location>
        <begin position="43"/>
        <end position="54"/>
    </location>
</feature>
<reference evidence="3 4" key="1">
    <citation type="submission" date="2024-01" db="EMBL/GenBank/DDBJ databases">
        <title>A telomere-to-telomere, gap-free genome of sweet tea (Lithocarpus litseifolius).</title>
        <authorList>
            <person name="Zhou J."/>
        </authorList>
    </citation>
    <scope>NUCLEOTIDE SEQUENCE [LARGE SCALE GENOMIC DNA]</scope>
    <source>
        <strain evidence="3">Zhou-2022a</strain>
        <tissue evidence="3">Leaf</tissue>
    </source>
</reference>
<dbReference type="PROSITE" id="PS50181">
    <property type="entry name" value="FBOX"/>
    <property type="match status" value="1"/>
</dbReference>
<dbReference type="SUPFAM" id="SSF81383">
    <property type="entry name" value="F-box domain"/>
    <property type="match status" value="1"/>
</dbReference>